<feature type="modified residue" description="4-aspartylphosphate" evidence="7">
    <location>
        <position position="804"/>
    </location>
</feature>
<dbReference type="Pfam" id="PF01590">
    <property type="entry name" value="GAF"/>
    <property type="match status" value="1"/>
</dbReference>
<dbReference type="EC" id="2.7.13.3" evidence="2"/>
<dbReference type="PROSITE" id="PS50109">
    <property type="entry name" value="HIS_KIN"/>
    <property type="match status" value="1"/>
</dbReference>
<dbReference type="Pfam" id="PF00072">
    <property type="entry name" value="Response_reg"/>
    <property type="match status" value="2"/>
</dbReference>
<proteinExistence type="predicted"/>
<keyword evidence="5" id="KW-0418">Kinase</keyword>
<dbReference type="InterPro" id="IPR036097">
    <property type="entry name" value="HisK_dim/P_sf"/>
</dbReference>
<dbReference type="InterPro" id="IPR005467">
    <property type="entry name" value="His_kinase_dom"/>
</dbReference>
<name>A0ABV8UZI5_9GAMM</name>
<dbReference type="PROSITE" id="PS50113">
    <property type="entry name" value="PAC"/>
    <property type="match status" value="1"/>
</dbReference>
<keyword evidence="4" id="KW-0808">Transferase</keyword>
<dbReference type="PRINTS" id="PR00344">
    <property type="entry name" value="BCTRLSENSOR"/>
</dbReference>
<dbReference type="Gene3D" id="3.40.50.2300">
    <property type="match status" value="2"/>
</dbReference>
<comment type="caution">
    <text evidence="13">The sequence shown here is derived from an EMBL/GenBank/DDBJ whole genome shotgun (WGS) entry which is preliminary data.</text>
</comment>
<evidence type="ECO:0000259" key="12">
    <source>
        <dbReference type="PROSITE" id="PS50113"/>
    </source>
</evidence>
<dbReference type="Gene3D" id="1.10.287.130">
    <property type="match status" value="1"/>
</dbReference>
<dbReference type="SMART" id="SM00065">
    <property type="entry name" value="GAF"/>
    <property type="match status" value="1"/>
</dbReference>
<dbReference type="SMART" id="SM00388">
    <property type="entry name" value="HisKA"/>
    <property type="match status" value="1"/>
</dbReference>
<dbReference type="CDD" id="cd00156">
    <property type="entry name" value="REC"/>
    <property type="match status" value="1"/>
</dbReference>
<keyword evidence="3 7" id="KW-0597">Phosphoprotein</keyword>
<evidence type="ECO:0000256" key="5">
    <source>
        <dbReference type="ARBA" id="ARBA00022777"/>
    </source>
</evidence>
<keyword evidence="14" id="KW-1185">Reference proteome</keyword>
<dbReference type="InterPro" id="IPR001789">
    <property type="entry name" value="Sig_transdc_resp-reg_receiver"/>
</dbReference>
<evidence type="ECO:0000259" key="10">
    <source>
        <dbReference type="PROSITE" id="PS50110"/>
    </source>
</evidence>
<dbReference type="SMART" id="SM00086">
    <property type="entry name" value="PAC"/>
    <property type="match status" value="1"/>
</dbReference>
<gene>
    <name evidence="13" type="ORF">ACFOX3_01915</name>
</gene>
<dbReference type="InterPro" id="IPR000014">
    <property type="entry name" value="PAS"/>
</dbReference>
<comment type="catalytic activity">
    <reaction evidence="1">
        <text>ATP + protein L-histidine = ADP + protein N-phospho-L-histidine.</text>
        <dbReference type="EC" id="2.7.13.3"/>
    </reaction>
</comment>
<evidence type="ECO:0000256" key="8">
    <source>
        <dbReference type="SAM" id="Coils"/>
    </source>
</evidence>
<dbReference type="PANTHER" id="PTHR45339">
    <property type="entry name" value="HYBRID SIGNAL TRANSDUCTION HISTIDINE KINASE J"/>
    <property type="match status" value="1"/>
</dbReference>
<evidence type="ECO:0000256" key="2">
    <source>
        <dbReference type="ARBA" id="ARBA00012438"/>
    </source>
</evidence>
<dbReference type="InterPro" id="IPR001610">
    <property type="entry name" value="PAC"/>
</dbReference>
<evidence type="ECO:0000259" key="11">
    <source>
        <dbReference type="PROSITE" id="PS50112"/>
    </source>
</evidence>
<dbReference type="InterPro" id="IPR003661">
    <property type="entry name" value="HisK_dim/P_dom"/>
</dbReference>
<dbReference type="InterPro" id="IPR036890">
    <property type="entry name" value="HATPase_C_sf"/>
</dbReference>
<feature type="domain" description="PAS" evidence="11">
    <location>
        <begin position="214"/>
        <end position="279"/>
    </location>
</feature>
<dbReference type="SMART" id="SM00448">
    <property type="entry name" value="REC"/>
    <property type="match status" value="2"/>
</dbReference>
<dbReference type="PROSITE" id="PS50110">
    <property type="entry name" value="RESPONSE_REGULATORY"/>
    <property type="match status" value="2"/>
</dbReference>
<dbReference type="InterPro" id="IPR003018">
    <property type="entry name" value="GAF"/>
</dbReference>
<dbReference type="InterPro" id="IPR035965">
    <property type="entry name" value="PAS-like_dom_sf"/>
</dbReference>
<protein>
    <recommendedName>
        <fullName evidence="2">histidine kinase</fullName>
        <ecNumber evidence="2">2.7.13.3</ecNumber>
    </recommendedName>
</protein>
<dbReference type="PROSITE" id="PS50112">
    <property type="entry name" value="PAS"/>
    <property type="match status" value="1"/>
</dbReference>
<evidence type="ECO:0000256" key="3">
    <source>
        <dbReference type="ARBA" id="ARBA00022553"/>
    </source>
</evidence>
<evidence type="ECO:0000256" key="6">
    <source>
        <dbReference type="ARBA" id="ARBA00023012"/>
    </source>
</evidence>
<feature type="domain" description="PAC" evidence="12">
    <location>
        <begin position="293"/>
        <end position="346"/>
    </location>
</feature>
<evidence type="ECO:0000313" key="13">
    <source>
        <dbReference type="EMBL" id="MFC4361036.1"/>
    </source>
</evidence>
<dbReference type="Pfam" id="PF02518">
    <property type="entry name" value="HATPase_c"/>
    <property type="match status" value="1"/>
</dbReference>
<dbReference type="SUPFAM" id="SSF52172">
    <property type="entry name" value="CheY-like"/>
    <property type="match status" value="2"/>
</dbReference>
<dbReference type="PANTHER" id="PTHR45339:SF1">
    <property type="entry name" value="HYBRID SIGNAL TRANSDUCTION HISTIDINE KINASE J"/>
    <property type="match status" value="1"/>
</dbReference>
<dbReference type="InterPro" id="IPR011006">
    <property type="entry name" value="CheY-like_superfamily"/>
</dbReference>
<dbReference type="CDD" id="cd00130">
    <property type="entry name" value="PAS"/>
    <property type="match status" value="1"/>
</dbReference>
<dbReference type="InterPro" id="IPR029016">
    <property type="entry name" value="GAF-like_dom_sf"/>
</dbReference>
<feature type="domain" description="Response regulatory" evidence="10">
    <location>
        <begin position="752"/>
        <end position="871"/>
    </location>
</feature>
<dbReference type="SMART" id="SM00387">
    <property type="entry name" value="HATPase_c"/>
    <property type="match status" value="1"/>
</dbReference>
<dbReference type="Gene3D" id="3.30.565.10">
    <property type="entry name" value="Histidine kinase-like ATPase, C-terminal domain"/>
    <property type="match status" value="1"/>
</dbReference>
<evidence type="ECO:0000259" key="9">
    <source>
        <dbReference type="PROSITE" id="PS50109"/>
    </source>
</evidence>
<feature type="domain" description="Response regulatory" evidence="10">
    <location>
        <begin position="604"/>
        <end position="727"/>
    </location>
</feature>
<dbReference type="SUPFAM" id="SSF47384">
    <property type="entry name" value="Homodimeric domain of signal transducing histidine kinase"/>
    <property type="match status" value="1"/>
</dbReference>
<dbReference type="Gene3D" id="3.30.450.40">
    <property type="match status" value="1"/>
</dbReference>
<dbReference type="Gene3D" id="3.30.450.20">
    <property type="entry name" value="PAS domain"/>
    <property type="match status" value="1"/>
</dbReference>
<dbReference type="InterPro" id="IPR000700">
    <property type="entry name" value="PAS-assoc_C"/>
</dbReference>
<dbReference type="Pfam" id="PF08447">
    <property type="entry name" value="PAS_3"/>
    <property type="match status" value="1"/>
</dbReference>
<dbReference type="Pfam" id="PF00512">
    <property type="entry name" value="HisKA"/>
    <property type="match status" value="1"/>
</dbReference>
<keyword evidence="8" id="KW-0175">Coiled coil</keyword>
<reference evidence="14" key="1">
    <citation type="journal article" date="2019" name="Int. J. Syst. Evol. Microbiol.">
        <title>The Global Catalogue of Microorganisms (GCM) 10K type strain sequencing project: providing services to taxonomists for standard genome sequencing and annotation.</title>
        <authorList>
            <consortium name="The Broad Institute Genomics Platform"/>
            <consortium name="The Broad Institute Genome Sequencing Center for Infectious Disease"/>
            <person name="Wu L."/>
            <person name="Ma J."/>
        </authorList>
    </citation>
    <scope>NUCLEOTIDE SEQUENCE [LARGE SCALE GENOMIC DNA]</scope>
    <source>
        <strain evidence="14">CECT 8570</strain>
    </source>
</reference>
<dbReference type="CDD" id="cd16922">
    <property type="entry name" value="HATPase_EvgS-ArcB-TorS-like"/>
    <property type="match status" value="1"/>
</dbReference>
<evidence type="ECO:0000256" key="7">
    <source>
        <dbReference type="PROSITE-ProRule" id="PRU00169"/>
    </source>
</evidence>
<accession>A0ABV8UZI5</accession>
<dbReference type="InterPro" id="IPR013655">
    <property type="entry name" value="PAS_fold_3"/>
</dbReference>
<dbReference type="SUPFAM" id="SSF55785">
    <property type="entry name" value="PYP-like sensor domain (PAS domain)"/>
    <property type="match status" value="1"/>
</dbReference>
<feature type="domain" description="Histidine kinase" evidence="9">
    <location>
        <begin position="364"/>
        <end position="585"/>
    </location>
</feature>
<dbReference type="RefSeq" id="WP_290260387.1">
    <property type="nucleotide sequence ID" value="NZ_JAUFQG010000004.1"/>
</dbReference>
<dbReference type="CDD" id="cd00082">
    <property type="entry name" value="HisKA"/>
    <property type="match status" value="1"/>
</dbReference>
<feature type="coiled-coil region" evidence="8">
    <location>
        <begin position="4"/>
        <end position="31"/>
    </location>
</feature>
<evidence type="ECO:0000313" key="14">
    <source>
        <dbReference type="Proteomes" id="UP001595840"/>
    </source>
</evidence>
<evidence type="ECO:0000256" key="1">
    <source>
        <dbReference type="ARBA" id="ARBA00000085"/>
    </source>
</evidence>
<evidence type="ECO:0000256" key="4">
    <source>
        <dbReference type="ARBA" id="ARBA00022679"/>
    </source>
</evidence>
<dbReference type="Proteomes" id="UP001595840">
    <property type="component" value="Unassembled WGS sequence"/>
</dbReference>
<dbReference type="EMBL" id="JBHSCX010000003">
    <property type="protein sequence ID" value="MFC4361036.1"/>
    <property type="molecule type" value="Genomic_DNA"/>
</dbReference>
<dbReference type="CDD" id="cd17546">
    <property type="entry name" value="REC_hyHK_CKI1_RcsC-like"/>
    <property type="match status" value="1"/>
</dbReference>
<sequence length="881" mass="98441">MDKKALKNQTLIEAQARIAELEAELKAARQPTSVQPDGPIALADAESWLRRIIIKLFDKDDSGSLNDALGALGAFLEVDECILARVHETDLSVQLFWQKQPDTQRLSDLAQLNLTHMPEAHQNMLQGKARIDNDVLAGGYANARAEKLISHLGIGAYITVPVLHHGKLHSFLAVLQRDKPRHWHSNDIHVAETFGTVLTLALSRQQAKLDLSTSQERFQNAMAATRDGIWEWNLLTHEIYLSDGFYRMLGYEPQEFPASLENLTRVIHPDERPWLKKFIALGNGTRKFKHTGTTREIRFQHKDGTTIWCFVRAKLTHTDSQNLPLRIVGVNSDISKFKAVQEELSIAKTLADSANQAKSEFLARMSHEIRTPMNAIIGMGHLLSDTRLNRDQKDYLTNIDQAANALLSLINEILDFSKIEAGTIVLEHTHFDLADTLNKLAKKTAPIAEKKGLEVLFHMEPEVPHFLKGDSLRLRQALLNLIDNAIKFTEQGDIQVNISSAENNKDYVALKFEVRDTGIGMNPQQISELFTPFMQVDGSSRRRFGGSGLGLTVSKHLIELMHGKIAVTSEVNKGSVFSFTARFGHSQIGSIPMRDKSQRLRHLNTLVVDDNKAARQILTNLATHLDLNVTAAGSAQEAYDLLKQADSSGINPFDLVLMDYRMPHIDGLTASHVIKNECQLSHIPAIILVSAHHRDEVFQNENSDCVENFISKPISQSHLFDAIAEVFGDSVFETDKDRIPAEKVAETLENCHILLAEDNIVNQKVAVGILKKMKVKVTVANNGQEAIEHLNNNPCNTFDAILMDMEMPEIDGYDATRKIRAGQHCAAIPIIAMTAHAMRGDKERCLQAGMDGYITKPVKPELLYHTLATFIQKQISQQKTL</sequence>
<keyword evidence="6" id="KW-0902">Two-component regulatory system</keyword>
<dbReference type="SUPFAM" id="SSF55874">
    <property type="entry name" value="ATPase domain of HSP90 chaperone/DNA topoisomerase II/histidine kinase"/>
    <property type="match status" value="1"/>
</dbReference>
<feature type="modified residue" description="4-aspartylphosphate" evidence="7">
    <location>
        <position position="659"/>
    </location>
</feature>
<dbReference type="SUPFAM" id="SSF55781">
    <property type="entry name" value="GAF domain-like"/>
    <property type="match status" value="1"/>
</dbReference>
<dbReference type="SMART" id="SM00091">
    <property type="entry name" value="PAS"/>
    <property type="match status" value="1"/>
</dbReference>
<dbReference type="InterPro" id="IPR004358">
    <property type="entry name" value="Sig_transdc_His_kin-like_C"/>
</dbReference>
<organism evidence="13 14">
    <name type="scientific">Simiduia curdlanivorans</name>
    <dbReference type="NCBI Taxonomy" id="1492769"/>
    <lineage>
        <taxon>Bacteria</taxon>
        <taxon>Pseudomonadati</taxon>
        <taxon>Pseudomonadota</taxon>
        <taxon>Gammaproteobacteria</taxon>
        <taxon>Cellvibrionales</taxon>
        <taxon>Cellvibrionaceae</taxon>
        <taxon>Simiduia</taxon>
    </lineage>
</organism>
<dbReference type="NCBIfam" id="TIGR00229">
    <property type="entry name" value="sensory_box"/>
    <property type="match status" value="1"/>
</dbReference>
<dbReference type="InterPro" id="IPR003594">
    <property type="entry name" value="HATPase_dom"/>
</dbReference>